<feature type="transmembrane region" description="Helical" evidence="1">
    <location>
        <begin position="233"/>
        <end position="256"/>
    </location>
</feature>
<comment type="caution">
    <text evidence="2">The sequence shown here is derived from an EMBL/GenBank/DDBJ whole genome shotgun (WGS) entry which is preliminary data.</text>
</comment>
<reference evidence="2 3" key="1">
    <citation type="journal article" date="2017" name="Mol. Plant">
        <title>The Genome of Medicinal Plant Macleaya cordata Provides New Insights into Benzylisoquinoline Alkaloids Metabolism.</title>
        <authorList>
            <person name="Liu X."/>
            <person name="Liu Y."/>
            <person name="Huang P."/>
            <person name="Ma Y."/>
            <person name="Qing Z."/>
            <person name="Tang Q."/>
            <person name="Cao H."/>
            <person name="Cheng P."/>
            <person name="Zheng Y."/>
            <person name="Yuan Z."/>
            <person name="Zhou Y."/>
            <person name="Liu J."/>
            <person name="Tang Z."/>
            <person name="Zhuo Y."/>
            <person name="Zhang Y."/>
            <person name="Yu L."/>
            <person name="Huang J."/>
            <person name="Yang P."/>
            <person name="Peng Q."/>
            <person name="Zhang J."/>
            <person name="Jiang W."/>
            <person name="Zhang Z."/>
            <person name="Lin K."/>
            <person name="Ro D.K."/>
            <person name="Chen X."/>
            <person name="Xiong X."/>
            <person name="Shang Y."/>
            <person name="Huang S."/>
            <person name="Zeng J."/>
        </authorList>
    </citation>
    <scope>NUCLEOTIDE SEQUENCE [LARGE SCALE GENOMIC DNA]</scope>
    <source>
        <strain evidence="3">cv. BLH2017</strain>
        <tissue evidence="2">Root</tissue>
    </source>
</reference>
<feature type="transmembrane region" description="Helical" evidence="1">
    <location>
        <begin position="179"/>
        <end position="212"/>
    </location>
</feature>
<gene>
    <name evidence="2" type="ORF">BVC80_1829g42</name>
</gene>
<keyword evidence="1" id="KW-1133">Transmembrane helix</keyword>
<protein>
    <recommendedName>
        <fullName evidence="4">Transmembrane protein</fullName>
    </recommendedName>
</protein>
<evidence type="ECO:0008006" key="4">
    <source>
        <dbReference type="Google" id="ProtNLM"/>
    </source>
</evidence>
<keyword evidence="1" id="KW-0472">Membrane</keyword>
<feature type="transmembrane region" description="Helical" evidence="1">
    <location>
        <begin position="39"/>
        <end position="57"/>
    </location>
</feature>
<keyword evidence="3" id="KW-1185">Reference proteome</keyword>
<proteinExistence type="predicted"/>
<organism evidence="2 3">
    <name type="scientific">Macleaya cordata</name>
    <name type="common">Five-seeded plume-poppy</name>
    <name type="synonym">Bocconia cordata</name>
    <dbReference type="NCBI Taxonomy" id="56857"/>
    <lineage>
        <taxon>Eukaryota</taxon>
        <taxon>Viridiplantae</taxon>
        <taxon>Streptophyta</taxon>
        <taxon>Embryophyta</taxon>
        <taxon>Tracheophyta</taxon>
        <taxon>Spermatophyta</taxon>
        <taxon>Magnoliopsida</taxon>
        <taxon>Ranunculales</taxon>
        <taxon>Papaveraceae</taxon>
        <taxon>Papaveroideae</taxon>
        <taxon>Macleaya</taxon>
    </lineage>
</organism>
<name>A0A200QZ29_MACCD</name>
<dbReference type="OMA" id="WYLSIVI"/>
<feature type="transmembrane region" description="Helical" evidence="1">
    <location>
        <begin position="97"/>
        <end position="122"/>
    </location>
</feature>
<dbReference type="PANTHER" id="PTHR33133">
    <property type="entry name" value="OS08G0107100 PROTEIN-RELATED"/>
    <property type="match status" value="1"/>
</dbReference>
<feature type="transmembrane region" description="Helical" evidence="1">
    <location>
        <begin position="148"/>
        <end position="173"/>
    </location>
</feature>
<sequence>MVKELLQVPTNIDSSQQEPLNVTKILREAFKLPIQNRKISISITLLMLIPFFILVLIHNRVAGSLIEKFEDHEQELAFTFSSVVTKDTRVLLVLEPVFLLFFSLISLFGMILTVRASAVIYVTKSSTVNLQELFLKIRATWKGTTITWLYISILTVAYTLIIITVSVVGFVLVDKIGSMATWFFLLLGFLAAVLYLYLAVFWTLGFIISVLEKGFYGMKAIEKARDLMRGRQIQGLVLMLFLVLLTSPISVLFYLNAFDDDLHLMARVFLGFFVTVPYCIAKIFTYMVYTVFYYECKKSHGERVEIELGGGYGSVSTN</sequence>
<evidence type="ECO:0000256" key="1">
    <source>
        <dbReference type="SAM" id="Phobius"/>
    </source>
</evidence>
<accession>A0A200QZ29</accession>
<dbReference type="EMBL" id="MVGT01000735">
    <property type="protein sequence ID" value="OVA15747.1"/>
    <property type="molecule type" value="Genomic_DNA"/>
</dbReference>
<evidence type="ECO:0000313" key="3">
    <source>
        <dbReference type="Proteomes" id="UP000195402"/>
    </source>
</evidence>
<feature type="transmembrane region" description="Helical" evidence="1">
    <location>
        <begin position="268"/>
        <end position="294"/>
    </location>
</feature>
<evidence type="ECO:0000313" key="2">
    <source>
        <dbReference type="EMBL" id="OVA15747.1"/>
    </source>
</evidence>
<dbReference type="Proteomes" id="UP000195402">
    <property type="component" value="Unassembled WGS sequence"/>
</dbReference>
<dbReference type="OrthoDB" id="777403at2759"/>
<dbReference type="AlphaFoldDB" id="A0A200QZ29"/>
<dbReference type="PANTHER" id="PTHR33133:SF27">
    <property type="entry name" value="G-PROTEIN COUPLED RECEPTORS FAMILY 1 PROFILE DOMAIN-CONTAINING PROTEIN"/>
    <property type="match status" value="1"/>
</dbReference>
<keyword evidence="1" id="KW-0812">Transmembrane</keyword>
<dbReference type="InParanoid" id="A0A200QZ29"/>